<dbReference type="AlphaFoldDB" id="A0A7C8IE62"/>
<reference evidence="2 3" key="1">
    <citation type="submission" date="2020-01" db="EMBL/GenBank/DDBJ databases">
        <authorList>
            <consortium name="DOE Joint Genome Institute"/>
            <person name="Haridas S."/>
            <person name="Albert R."/>
            <person name="Binder M."/>
            <person name="Bloem J."/>
            <person name="Labutti K."/>
            <person name="Salamov A."/>
            <person name="Andreopoulos B."/>
            <person name="Baker S.E."/>
            <person name="Barry K."/>
            <person name="Bills G."/>
            <person name="Bluhm B.H."/>
            <person name="Cannon C."/>
            <person name="Castanera R."/>
            <person name="Culley D.E."/>
            <person name="Daum C."/>
            <person name="Ezra D."/>
            <person name="Gonzalez J.B."/>
            <person name="Henrissat B."/>
            <person name="Kuo A."/>
            <person name="Liang C."/>
            <person name="Lipzen A."/>
            <person name="Lutzoni F."/>
            <person name="Magnuson J."/>
            <person name="Mondo S."/>
            <person name="Nolan M."/>
            <person name="Ohm R."/>
            <person name="Pangilinan J."/>
            <person name="Park H.-J.H."/>
            <person name="Ramirez L."/>
            <person name="Alfaro M."/>
            <person name="Sun H."/>
            <person name="Tritt A."/>
            <person name="Yoshinaga Y."/>
            <person name="Zwiers L.-H.L."/>
            <person name="Turgeon B.G."/>
            <person name="Goodwin S.B."/>
            <person name="Spatafora J.W."/>
            <person name="Crous P.W."/>
            <person name="Grigoriev I.V."/>
        </authorList>
    </citation>
    <scope>NUCLEOTIDE SEQUENCE [LARGE SCALE GENOMIC DNA]</scope>
    <source>
        <strain evidence="2 3">CBS 611.86</strain>
    </source>
</reference>
<sequence length="152" mass="15997">MAEAVSFSAREMEVLALAWQCMESEPKIDIDKLASLTGYTHGSASVTMGNIKRKLKQHAASVGGAPVTPKKGSSGGRPKTTPKSTGKRGASATGDADASPTKKQKGAAPKKRAAANLSDDDEEFGDFKIKGEEKDDILRTADDLFRAGESDI</sequence>
<proteinExistence type="predicted"/>
<evidence type="ECO:0000313" key="2">
    <source>
        <dbReference type="EMBL" id="KAF2877108.1"/>
    </source>
</evidence>
<feature type="compositionally biased region" description="Basic and acidic residues" evidence="1">
    <location>
        <begin position="125"/>
        <end position="135"/>
    </location>
</feature>
<organism evidence="2 3">
    <name type="scientific">Massariosphaeria phaeospora</name>
    <dbReference type="NCBI Taxonomy" id="100035"/>
    <lineage>
        <taxon>Eukaryota</taxon>
        <taxon>Fungi</taxon>
        <taxon>Dikarya</taxon>
        <taxon>Ascomycota</taxon>
        <taxon>Pezizomycotina</taxon>
        <taxon>Dothideomycetes</taxon>
        <taxon>Pleosporomycetidae</taxon>
        <taxon>Pleosporales</taxon>
        <taxon>Pleosporales incertae sedis</taxon>
        <taxon>Massariosphaeria</taxon>
    </lineage>
</organism>
<evidence type="ECO:0000256" key="1">
    <source>
        <dbReference type="SAM" id="MobiDB-lite"/>
    </source>
</evidence>
<protein>
    <submittedName>
        <fullName evidence="2">Uncharacterized protein</fullName>
    </submittedName>
</protein>
<name>A0A7C8IE62_9PLEO</name>
<dbReference type="OrthoDB" id="5403747at2759"/>
<evidence type="ECO:0000313" key="3">
    <source>
        <dbReference type="Proteomes" id="UP000481861"/>
    </source>
</evidence>
<keyword evidence="3" id="KW-1185">Reference proteome</keyword>
<feature type="region of interest" description="Disordered" evidence="1">
    <location>
        <begin position="55"/>
        <end position="135"/>
    </location>
</feature>
<dbReference type="EMBL" id="JAADJZ010000002">
    <property type="protein sequence ID" value="KAF2877108.1"/>
    <property type="molecule type" value="Genomic_DNA"/>
</dbReference>
<dbReference type="Proteomes" id="UP000481861">
    <property type="component" value="Unassembled WGS sequence"/>
</dbReference>
<gene>
    <name evidence="2" type="ORF">BDV95DRAFT_601524</name>
</gene>
<comment type="caution">
    <text evidence="2">The sequence shown here is derived from an EMBL/GenBank/DDBJ whole genome shotgun (WGS) entry which is preliminary data.</text>
</comment>
<feature type="compositionally biased region" description="Basic residues" evidence="1">
    <location>
        <begin position="102"/>
        <end position="113"/>
    </location>
</feature>
<accession>A0A7C8IE62</accession>